<comment type="caution">
    <text evidence="1">The sequence shown here is derived from an EMBL/GenBank/DDBJ whole genome shotgun (WGS) entry which is preliminary data.</text>
</comment>
<dbReference type="Proteomes" id="UP000436989">
    <property type="component" value="Unassembled WGS sequence"/>
</dbReference>
<name>A0A6N8GKZ9_9MICC</name>
<accession>A0A6N8GKZ9</accession>
<sequence>MLDVLEAQQARRLHHATTRAGLSVSQLWWHYFSLGGETGALEVEAYLHQALHLSGVDRLMLEHACSELTRDWPG</sequence>
<gene>
    <name evidence="1" type="ORF">GMA12_11625</name>
</gene>
<protein>
    <submittedName>
        <fullName evidence="1">Uncharacterized protein</fullName>
    </submittedName>
</protein>
<evidence type="ECO:0000313" key="1">
    <source>
        <dbReference type="EMBL" id="MUN63781.1"/>
    </source>
</evidence>
<dbReference type="RefSeq" id="WP_156269676.1">
    <property type="nucleotide sequence ID" value="NZ_WOGU01000009.1"/>
</dbReference>
<dbReference type="EMBL" id="WOGU01000009">
    <property type="protein sequence ID" value="MUN63781.1"/>
    <property type="molecule type" value="Genomic_DNA"/>
</dbReference>
<proteinExistence type="predicted"/>
<dbReference type="AlphaFoldDB" id="A0A6N8GKZ9"/>
<keyword evidence="2" id="KW-1185">Reference proteome</keyword>
<evidence type="ECO:0000313" key="2">
    <source>
        <dbReference type="Proteomes" id="UP000436989"/>
    </source>
</evidence>
<organism evidence="1 2">
    <name type="scientific">Kocuria sediminis</name>
    <dbReference type="NCBI Taxonomy" id="1038857"/>
    <lineage>
        <taxon>Bacteria</taxon>
        <taxon>Bacillati</taxon>
        <taxon>Actinomycetota</taxon>
        <taxon>Actinomycetes</taxon>
        <taxon>Micrococcales</taxon>
        <taxon>Micrococcaceae</taxon>
        <taxon>Kocuria</taxon>
    </lineage>
</organism>
<reference evidence="1 2" key="1">
    <citation type="submission" date="2019-12" db="EMBL/GenBank/DDBJ databases">
        <authorList>
            <person name="Shi Y."/>
        </authorList>
    </citation>
    <scope>NUCLEOTIDE SEQUENCE [LARGE SCALE GENOMIC DNA]</scope>
    <source>
        <strain evidence="1 2">JCM 17929</strain>
    </source>
</reference>